<dbReference type="Proteomes" id="UP000283269">
    <property type="component" value="Unassembled WGS sequence"/>
</dbReference>
<feature type="compositionally biased region" description="Basic and acidic residues" evidence="1">
    <location>
        <begin position="383"/>
        <end position="416"/>
    </location>
</feature>
<protein>
    <submittedName>
        <fullName evidence="2">Uncharacterized protein</fullName>
    </submittedName>
</protein>
<evidence type="ECO:0000313" key="3">
    <source>
        <dbReference type="Proteomes" id="UP000283269"/>
    </source>
</evidence>
<accession>A0A409XQB6</accession>
<organism evidence="2 3">
    <name type="scientific">Psilocybe cyanescens</name>
    <dbReference type="NCBI Taxonomy" id="93625"/>
    <lineage>
        <taxon>Eukaryota</taxon>
        <taxon>Fungi</taxon>
        <taxon>Dikarya</taxon>
        <taxon>Basidiomycota</taxon>
        <taxon>Agaricomycotina</taxon>
        <taxon>Agaricomycetes</taxon>
        <taxon>Agaricomycetidae</taxon>
        <taxon>Agaricales</taxon>
        <taxon>Agaricineae</taxon>
        <taxon>Strophariaceae</taxon>
        <taxon>Psilocybe</taxon>
    </lineage>
</organism>
<feature type="compositionally biased region" description="Basic and acidic residues" evidence="1">
    <location>
        <begin position="539"/>
        <end position="560"/>
    </location>
</feature>
<comment type="caution">
    <text evidence="2">The sequence shown here is derived from an EMBL/GenBank/DDBJ whole genome shotgun (WGS) entry which is preliminary data.</text>
</comment>
<feature type="compositionally biased region" description="Polar residues" evidence="1">
    <location>
        <begin position="20"/>
        <end position="37"/>
    </location>
</feature>
<proteinExistence type="predicted"/>
<evidence type="ECO:0000256" key="1">
    <source>
        <dbReference type="SAM" id="MobiDB-lite"/>
    </source>
</evidence>
<gene>
    <name evidence="2" type="ORF">CVT25_000190</name>
</gene>
<dbReference type="InParanoid" id="A0A409XQB6"/>
<feature type="compositionally biased region" description="Low complexity" evidence="1">
    <location>
        <begin position="1"/>
        <end position="19"/>
    </location>
</feature>
<evidence type="ECO:0000313" key="2">
    <source>
        <dbReference type="EMBL" id="PPQ92989.1"/>
    </source>
</evidence>
<dbReference type="AlphaFoldDB" id="A0A409XQB6"/>
<feature type="region of interest" description="Disordered" evidence="1">
    <location>
        <begin position="362"/>
        <end position="416"/>
    </location>
</feature>
<feature type="region of interest" description="Disordered" evidence="1">
    <location>
        <begin position="105"/>
        <end position="134"/>
    </location>
</feature>
<dbReference type="EMBL" id="NHYD01000886">
    <property type="protein sequence ID" value="PPQ92989.1"/>
    <property type="molecule type" value="Genomic_DNA"/>
</dbReference>
<reference evidence="2 3" key="1">
    <citation type="journal article" date="2018" name="Evol. Lett.">
        <title>Horizontal gene cluster transfer increased hallucinogenic mushroom diversity.</title>
        <authorList>
            <person name="Reynolds H.T."/>
            <person name="Vijayakumar V."/>
            <person name="Gluck-Thaler E."/>
            <person name="Korotkin H.B."/>
            <person name="Matheny P.B."/>
            <person name="Slot J.C."/>
        </authorList>
    </citation>
    <scope>NUCLEOTIDE SEQUENCE [LARGE SCALE GENOMIC DNA]</scope>
    <source>
        <strain evidence="2 3">2631</strain>
    </source>
</reference>
<feature type="region of interest" description="Disordered" evidence="1">
    <location>
        <begin position="1"/>
        <end position="37"/>
    </location>
</feature>
<dbReference type="STRING" id="93625.A0A409XQB6"/>
<feature type="region of interest" description="Disordered" evidence="1">
    <location>
        <begin position="487"/>
        <end position="560"/>
    </location>
</feature>
<name>A0A409XQB6_PSICY</name>
<dbReference type="OrthoDB" id="5531344at2759"/>
<feature type="compositionally biased region" description="Low complexity" evidence="1">
    <location>
        <begin position="487"/>
        <end position="526"/>
    </location>
</feature>
<sequence length="560" mass="61225">MTEGPPSSAASSSKTPSQSIQNQPATTSLSSPPLVSHSNGTTIPQLYANYANWNATWSNGYAGYTAPTSTVPGLTTLSSSNPYAAHVLQSHAYSATQSPQKAYYKPTSNYSANAKPPKAHLPTPQPQTLDAKTSQNWDQAIKKFLVKTKMTEALKGFENDILILNPEWEQKVISVALKEMAILRRMTESKTDTPNDMSMNPDTAVDITSTDDRSLDERKLEYIQVPSGTSPKTQSSVNKSISHFLARTRARNDASNRAEFLKILSEKRRDLGEKGVDEGNITSCARVDAKQIDRDKQIKYDIAKYGEGPLIKVTKPKNDTSNSSVALDVIQAPAAPPPAEEVPSTQDPVFIESQRKRKLILDSDEEELAEVSKPARKRKGKGKEKEKDDARQAERKLDEEATSKATSEKHPGLDERITNVETHLALRYVPTPPRTLLARLKFIEDHIVKLEKEYPPWAALHFNQPNRGWPPPPRATPVIVPPHLRTFASTSTVPPSATSSSYPPTTTSSAPTSSAAGSSSATTSTAVKPRKGNSSLHKAVLERLEVQKARSEMGGKGGRE</sequence>
<feature type="region of interest" description="Disordered" evidence="1">
    <location>
        <begin position="189"/>
        <end position="213"/>
    </location>
</feature>
<keyword evidence="3" id="KW-1185">Reference proteome</keyword>